<dbReference type="InterPro" id="IPR013424">
    <property type="entry name" value="Ice-binding_C"/>
</dbReference>
<protein>
    <submittedName>
        <fullName evidence="1">PEP-CTERM protein-sorting domain</fullName>
    </submittedName>
</protein>
<evidence type="ECO:0000313" key="1">
    <source>
        <dbReference type="EMBL" id="AUB42491.1"/>
    </source>
</evidence>
<dbReference type="OrthoDB" id="513987at2"/>
<dbReference type="AlphaFoldDB" id="A0A2K8T499"/>
<name>A0A2K8T499_9NOSO</name>
<dbReference type="Proteomes" id="UP000232003">
    <property type="component" value="Chromosome"/>
</dbReference>
<evidence type="ECO:0000313" key="2">
    <source>
        <dbReference type="Proteomes" id="UP000232003"/>
    </source>
</evidence>
<reference evidence="1 2" key="1">
    <citation type="submission" date="2017-11" db="EMBL/GenBank/DDBJ databases">
        <title>Complete genome of a free-living desiccation-tolerant cyanobacterium and its photosynthetic adaptation to extreme terrestrial habitat.</title>
        <authorList>
            <person name="Shang J."/>
        </authorList>
    </citation>
    <scope>NUCLEOTIDE SEQUENCE [LARGE SCALE GENOMIC DNA]</scope>
    <source>
        <strain evidence="1 2">CCNUN1</strain>
    </source>
</reference>
<organism evidence="1 2">
    <name type="scientific">Nostoc flagelliforme CCNUN1</name>
    <dbReference type="NCBI Taxonomy" id="2038116"/>
    <lineage>
        <taxon>Bacteria</taxon>
        <taxon>Bacillati</taxon>
        <taxon>Cyanobacteriota</taxon>
        <taxon>Cyanophyceae</taxon>
        <taxon>Nostocales</taxon>
        <taxon>Nostocaceae</taxon>
        <taxon>Nostoc</taxon>
    </lineage>
</organism>
<gene>
    <name evidence="1" type="ORF">COO91_08627</name>
</gene>
<accession>A0A2K8T499</accession>
<dbReference type="EMBL" id="CP024785">
    <property type="protein sequence ID" value="AUB42491.1"/>
    <property type="molecule type" value="Genomic_DNA"/>
</dbReference>
<dbReference type="RefSeq" id="WP_100902491.1">
    <property type="nucleotide sequence ID" value="NZ_CAWNNC010000001.1"/>
</dbReference>
<keyword evidence="2" id="KW-1185">Reference proteome</keyword>
<dbReference type="KEGG" id="nfl:COO91_08627"/>
<dbReference type="NCBIfam" id="TIGR02595">
    <property type="entry name" value="PEP_CTERM"/>
    <property type="match status" value="1"/>
</dbReference>
<sequence>MLTVLRSYAAWVVPAALTLLSFGSGNEKAIAQTLFPFSGNYDVTIAVEPINEKFSRAIERAVSTDAPYGLTEYNGLVYALTDFSTGLFTFNTDPTAIGLEGFPEGFIEFSGSGANKVSGTATATALIDFVNLRGSGSGSLIITGGEGIFRGATGILDFFENDTISPNPNDPIRGQALVTGTIKVVPEPETGVGTLVAIGLIGSGFMLRRRCLRSAS</sequence>
<proteinExistence type="predicted"/>